<dbReference type="SUPFAM" id="SSF56281">
    <property type="entry name" value="Metallo-hydrolase/oxidoreductase"/>
    <property type="match status" value="1"/>
</dbReference>
<dbReference type="SMART" id="SM00849">
    <property type="entry name" value="Lactamase_B"/>
    <property type="match status" value="1"/>
</dbReference>
<dbReference type="InterPro" id="IPR036866">
    <property type="entry name" value="RibonucZ/Hydroxyglut_hydro"/>
</dbReference>
<dbReference type="Gene3D" id="3.60.15.10">
    <property type="entry name" value="Ribonuclease Z/Hydroxyacylglutathione hydrolase-like"/>
    <property type="match status" value="1"/>
</dbReference>
<dbReference type="SMART" id="SM01027">
    <property type="entry name" value="Beta-Casp"/>
    <property type="match status" value="1"/>
</dbReference>
<dbReference type="EMBL" id="CP118224">
    <property type="protein sequence ID" value="WMC11518.1"/>
    <property type="molecule type" value="Genomic_DNA"/>
</dbReference>
<reference evidence="4 5" key="1">
    <citation type="submission" date="2023-02" db="EMBL/GenBank/DDBJ databases">
        <title>Complete genome sequence of a novel bacterium Oceanimonas sp. NTOU-MSR1 isolated from marine coast sediment.</title>
        <authorList>
            <person name="Yang H.-T."/>
            <person name="Chen Y.-L."/>
            <person name="Ho Y.-N."/>
        </authorList>
    </citation>
    <scope>NUCLEOTIDE SEQUENCE [LARGE SCALE GENOMIC DNA]</scope>
    <source>
        <strain evidence="4 5">NTOU-MSR1</strain>
    </source>
</reference>
<dbReference type="InterPro" id="IPR050698">
    <property type="entry name" value="MBL"/>
</dbReference>
<evidence type="ECO:0000259" key="3">
    <source>
        <dbReference type="SMART" id="SM01027"/>
    </source>
</evidence>
<dbReference type="PANTHER" id="PTHR11203:SF37">
    <property type="entry name" value="INTEGRATOR COMPLEX SUBUNIT 11"/>
    <property type="match status" value="1"/>
</dbReference>
<gene>
    <name evidence="4" type="ORF">PU634_03930</name>
</gene>
<dbReference type="PANTHER" id="PTHR11203">
    <property type="entry name" value="CLEAVAGE AND POLYADENYLATION SPECIFICITY FACTOR FAMILY MEMBER"/>
    <property type="match status" value="1"/>
</dbReference>
<feature type="domain" description="Beta-Casp" evidence="3">
    <location>
        <begin position="228"/>
        <end position="366"/>
    </location>
</feature>
<dbReference type="Proteomes" id="UP001223802">
    <property type="component" value="Chromosome"/>
</dbReference>
<dbReference type="AlphaFoldDB" id="A0AA50KPW1"/>
<evidence type="ECO:0000259" key="2">
    <source>
        <dbReference type="SMART" id="SM00849"/>
    </source>
</evidence>
<keyword evidence="1" id="KW-0378">Hydrolase</keyword>
<protein>
    <submittedName>
        <fullName evidence="4">MBL fold metallo-hydrolase</fullName>
    </submittedName>
</protein>
<proteinExistence type="predicted"/>
<evidence type="ECO:0000256" key="1">
    <source>
        <dbReference type="ARBA" id="ARBA00022801"/>
    </source>
</evidence>
<dbReference type="Gene3D" id="3.40.50.10890">
    <property type="match status" value="1"/>
</dbReference>
<keyword evidence="5" id="KW-1185">Reference proteome</keyword>
<name>A0AA50KPW1_9GAMM</name>
<dbReference type="InterPro" id="IPR001279">
    <property type="entry name" value="Metallo-B-lactamas"/>
</dbReference>
<feature type="domain" description="Metallo-beta-lactamase" evidence="2">
    <location>
        <begin position="10"/>
        <end position="223"/>
    </location>
</feature>
<dbReference type="InterPro" id="IPR011108">
    <property type="entry name" value="RMMBL"/>
</dbReference>
<dbReference type="CDD" id="cd16295">
    <property type="entry name" value="TTHA0252-CPSF-like_MBL-fold"/>
    <property type="match status" value="1"/>
</dbReference>
<sequence length="449" mass="49133">MYHGVVNGVTGSCHELRAGNAGILIDCGLFQGLEGKRELSIDFDIAHIKALVVTHVHIDHVGRLPYLLAAGFDGPIYCSQPSALLLPAMLEDALRIGFTRNEQLIHRVLKLLASKLRPLPYGQWQQVEGSNIAIRLQRAGHILGSAYVECEMAGQRVVFSGDLGAPHSPLLVAPAPPERCNVLVLESTYGDKNHESRIDRRLRLKAAVEHALEDGGTLLIPAFSLGRTQDLLYELESLIAEFGGEQAAPGLPWNELEVVVDSPLAANFTQLYRELKPFWNEEARERVSEGRHPLSFEQLTVVNAHNDHLNAVGYLARSHKPCVVLAGSGMCAGGRVVNYLKALLNDPRNDVLFVGYQAEGTPGRDILEYGPKEGWVELDGERFTIRVRVHQVSGYSAHAGKEDLINFATGINTPPEQIRLIHGEANAKAALQARLKELLPETEVVVPGG</sequence>
<dbReference type="GO" id="GO:0016787">
    <property type="term" value="F:hydrolase activity"/>
    <property type="evidence" value="ECO:0007669"/>
    <property type="project" value="UniProtKB-KW"/>
</dbReference>
<evidence type="ECO:0000313" key="5">
    <source>
        <dbReference type="Proteomes" id="UP001223802"/>
    </source>
</evidence>
<dbReference type="GO" id="GO:0004521">
    <property type="term" value="F:RNA endonuclease activity"/>
    <property type="evidence" value="ECO:0007669"/>
    <property type="project" value="TreeGrafter"/>
</dbReference>
<evidence type="ECO:0000313" key="4">
    <source>
        <dbReference type="EMBL" id="WMC11518.1"/>
    </source>
</evidence>
<dbReference type="InterPro" id="IPR022712">
    <property type="entry name" value="Beta_Casp"/>
</dbReference>
<dbReference type="Pfam" id="PF07521">
    <property type="entry name" value="RMMBL"/>
    <property type="match status" value="1"/>
</dbReference>
<dbReference type="Pfam" id="PF00753">
    <property type="entry name" value="Lactamase_B"/>
    <property type="match status" value="1"/>
</dbReference>
<organism evidence="4 5">
    <name type="scientific">Oceanimonas pelagia</name>
    <dbReference type="NCBI Taxonomy" id="3028314"/>
    <lineage>
        <taxon>Bacteria</taxon>
        <taxon>Pseudomonadati</taxon>
        <taxon>Pseudomonadota</taxon>
        <taxon>Gammaproteobacteria</taxon>
        <taxon>Aeromonadales</taxon>
        <taxon>Aeromonadaceae</taxon>
        <taxon>Oceanimonas</taxon>
    </lineage>
</organism>
<dbReference type="RefSeq" id="WP_306762757.1">
    <property type="nucleotide sequence ID" value="NZ_CP118224.1"/>
</dbReference>
<dbReference type="KEGG" id="ope:PU634_03930"/>
<accession>A0AA50KPW1</accession>
<dbReference type="Pfam" id="PF10996">
    <property type="entry name" value="Beta-Casp"/>
    <property type="match status" value="1"/>
</dbReference>